<comment type="caution">
    <text evidence="4">The sequence shown here is derived from an EMBL/GenBank/DDBJ whole genome shotgun (WGS) entry which is preliminary data.</text>
</comment>
<dbReference type="Proteomes" id="UP001497525">
    <property type="component" value="Unassembled WGS sequence"/>
</dbReference>
<gene>
    <name evidence="4" type="ORF">CDAUBV1_LOCUS3319</name>
</gene>
<feature type="coiled-coil region" evidence="1">
    <location>
        <begin position="626"/>
        <end position="766"/>
    </location>
</feature>
<evidence type="ECO:0000313" key="5">
    <source>
        <dbReference type="Proteomes" id="UP001497525"/>
    </source>
</evidence>
<feature type="compositionally biased region" description="Low complexity" evidence="2">
    <location>
        <begin position="463"/>
        <end position="475"/>
    </location>
</feature>
<organism evidence="4 5">
    <name type="scientific">Calicophoron daubneyi</name>
    <name type="common">Rumen fluke</name>
    <name type="synonym">Paramphistomum daubneyi</name>
    <dbReference type="NCBI Taxonomy" id="300641"/>
    <lineage>
        <taxon>Eukaryota</taxon>
        <taxon>Metazoa</taxon>
        <taxon>Spiralia</taxon>
        <taxon>Lophotrochozoa</taxon>
        <taxon>Platyhelminthes</taxon>
        <taxon>Trematoda</taxon>
        <taxon>Digenea</taxon>
        <taxon>Plagiorchiida</taxon>
        <taxon>Pronocephalata</taxon>
        <taxon>Paramphistomoidea</taxon>
        <taxon>Paramphistomidae</taxon>
        <taxon>Calicophoron</taxon>
    </lineage>
</organism>
<evidence type="ECO:0000256" key="3">
    <source>
        <dbReference type="SAM" id="Phobius"/>
    </source>
</evidence>
<accession>A0AAV2T593</accession>
<evidence type="ECO:0000256" key="2">
    <source>
        <dbReference type="SAM" id="MobiDB-lite"/>
    </source>
</evidence>
<keyword evidence="1" id="KW-0175">Coiled coil</keyword>
<feature type="coiled-coil region" evidence="1">
    <location>
        <begin position="526"/>
        <end position="599"/>
    </location>
</feature>
<feature type="compositionally biased region" description="Basic residues" evidence="2">
    <location>
        <begin position="200"/>
        <end position="211"/>
    </location>
</feature>
<keyword evidence="3" id="KW-1133">Transmembrane helix</keyword>
<evidence type="ECO:0000256" key="1">
    <source>
        <dbReference type="SAM" id="Coils"/>
    </source>
</evidence>
<keyword evidence="3" id="KW-0812">Transmembrane</keyword>
<feature type="region of interest" description="Disordered" evidence="2">
    <location>
        <begin position="56"/>
        <end position="223"/>
    </location>
</feature>
<feature type="compositionally biased region" description="Polar residues" evidence="2">
    <location>
        <begin position="248"/>
        <end position="258"/>
    </location>
</feature>
<dbReference type="EMBL" id="CAXLJL010000079">
    <property type="protein sequence ID" value="CAL5131144.1"/>
    <property type="molecule type" value="Genomic_DNA"/>
</dbReference>
<keyword evidence="3" id="KW-0472">Membrane</keyword>
<feature type="compositionally biased region" description="Acidic residues" evidence="2">
    <location>
        <begin position="89"/>
        <end position="107"/>
    </location>
</feature>
<dbReference type="AlphaFoldDB" id="A0AAV2T593"/>
<feature type="region of interest" description="Disordered" evidence="2">
    <location>
        <begin position="235"/>
        <end position="261"/>
    </location>
</feature>
<sequence length="777" mass="87919">MEREVDNIFTGVCVAVIVCIVSGFLYYMFKHAAFVPSRSVPITRDIIGLRKKVKKSDSKKSKKAKKTKQVLELDELAEQEVDKTQTSDENFDEDEEPLQDTPDELEKDDSPIPSGEKTDGPLCKPVTPMTTVSPPGDLANGDLATGKSSAEQKSQLTSEHSQEPKISNNDSDFADQPEAPLVVSSEEFAQSVPLEAVPLKSKRSKRRKSKRSTPPATPLPVEPILDLPCVEQVAGPSEKLPQLVPTKIPTSADDSQAQESHEDLKKLTDQLNANQNKLAEVSKQVVTLSEENKRLRVKEEETTLGLRVLQEQYTELLRTNKSLEHERSLKDIKLKNLESEKSNILSRLDHTNSEVGRLKNEAEMETRKLREQLAESKSKLATMAAAIASAPPPGPSPELVRAQELAQAVSSDNCLLKSRLEQMETELSQLRQAGLLQQQELQALRVENRKLHSEKESALGEFQAQRQAEQAESSSRIANYEAQLQHRHHELEAETQRSKDFALKLNEARTELSHVAEREKRQSEIISSLEYQFAELNAEKQRLTEEVNRTKALNETCANELRIQVANMTNDLQRTTNELHDVRQRADRLAAELEVMKQSTTDSLVPSPPVSVSVSVETTETIVDMVDEEKRKQSTATEEAEEYKKKTDQIIEHIRTQLSTKEQQLKEAEENAEGAQRRVEEATMELTHYKTTLLETEKVLANLQRSVEKTEKNWTNLLKRSELEQNKLKCELTEVHSQTEKIANRMKELETQLDLERRESSRLRSELVEQVRIPLVH</sequence>
<evidence type="ECO:0000313" key="4">
    <source>
        <dbReference type="EMBL" id="CAL5131144.1"/>
    </source>
</evidence>
<feature type="compositionally biased region" description="Polar residues" evidence="2">
    <location>
        <begin position="146"/>
        <end position="171"/>
    </location>
</feature>
<protein>
    <submittedName>
        <fullName evidence="4">Uncharacterized protein</fullName>
    </submittedName>
</protein>
<feature type="transmembrane region" description="Helical" evidence="3">
    <location>
        <begin position="7"/>
        <end position="29"/>
    </location>
</feature>
<reference evidence="4" key="1">
    <citation type="submission" date="2024-06" db="EMBL/GenBank/DDBJ databases">
        <authorList>
            <person name="Liu X."/>
            <person name="Lenzi L."/>
            <person name="Haldenby T S."/>
            <person name="Uol C."/>
        </authorList>
    </citation>
    <scope>NUCLEOTIDE SEQUENCE</scope>
</reference>
<feature type="region of interest" description="Disordered" evidence="2">
    <location>
        <begin position="456"/>
        <end position="475"/>
    </location>
</feature>
<name>A0AAV2T593_CALDB</name>
<proteinExistence type="predicted"/>